<dbReference type="EMBL" id="WXEY01000041">
    <property type="protein sequence ID" value="MZP31432.1"/>
    <property type="molecule type" value="Genomic_DNA"/>
</dbReference>
<accession>A0A845L457</accession>
<gene>
    <name evidence="1" type="ORF">GTO91_17205</name>
</gene>
<comment type="caution">
    <text evidence="1">The sequence shown here is derived from an EMBL/GenBank/DDBJ whole genome shotgun (WGS) entry which is preliminary data.</text>
</comment>
<sequence length="63" mass="7344">MAIIIPFPRPHPEGRCEDCAMASWCYTDPSERAVVSRVHTEEMTRALEECLERVWVRENPNLD</sequence>
<keyword evidence="2" id="KW-1185">Reference proteome</keyword>
<protein>
    <submittedName>
        <fullName evidence="1">Uncharacterized protein</fullName>
    </submittedName>
</protein>
<name>A0A845L457_9FIRM</name>
<dbReference type="RefSeq" id="WP_161259947.1">
    <property type="nucleotide sequence ID" value="NZ_WXEY01000041.1"/>
</dbReference>
<proteinExistence type="predicted"/>
<reference evidence="1 2" key="1">
    <citation type="submission" date="2020-01" db="EMBL/GenBank/DDBJ databases">
        <title>Whole-genome sequence of Heliobacterium undosum DSM 13378.</title>
        <authorList>
            <person name="Kyndt J.A."/>
            <person name="Meyer T.E."/>
        </authorList>
    </citation>
    <scope>NUCLEOTIDE SEQUENCE [LARGE SCALE GENOMIC DNA]</scope>
    <source>
        <strain evidence="1 2">DSM 13378</strain>
    </source>
</reference>
<dbReference type="OrthoDB" id="2084026at2"/>
<dbReference type="Proteomes" id="UP000463470">
    <property type="component" value="Unassembled WGS sequence"/>
</dbReference>
<evidence type="ECO:0000313" key="2">
    <source>
        <dbReference type="Proteomes" id="UP000463470"/>
    </source>
</evidence>
<evidence type="ECO:0000313" key="1">
    <source>
        <dbReference type="EMBL" id="MZP31432.1"/>
    </source>
</evidence>
<organism evidence="1 2">
    <name type="scientific">Heliomicrobium undosum</name>
    <dbReference type="NCBI Taxonomy" id="121734"/>
    <lineage>
        <taxon>Bacteria</taxon>
        <taxon>Bacillati</taxon>
        <taxon>Bacillota</taxon>
        <taxon>Clostridia</taxon>
        <taxon>Eubacteriales</taxon>
        <taxon>Heliobacteriaceae</taxon>
        <taxon>Heliomicrobium</taxon>
    </lineage>
</organism>
<dbReference type="AlphaFoldDB" id="A0A845L457"/>